<proteinExistence type="inferred from homology"/>
<reference evidence="11" key="1">
    <citation type="submission" date="2010-11" db="EMBL/GenBank/DDBJ databases">
        <title>The genome sequence of Microbotryum violaceum strain p1A1 Lamole.</title>
        <authorList>
            <person name="Cuomo C."/>
            <person name="Perlin M."/>
            <person name="Young S.K."/>
            <person name="Zeng Q."/>
            <person name="Gargeya S."/>
            <person name="Alvarado L."/>
            <person name="Berlin A."/>
            <person name="Chapman S.B."/>
            <person name="Chen Z."/>
            <person name="Freedman E."/>
            <person name="Gellesch M."/>
            <person name="Goldberg J."/>
            <person name="Griggs A."/>
            <person name="Gujja S."/>
            <person name="Heilman E."/>
            <person name="Heiman D."/>
            <person name="Howarth C."/>
            <person name="Mehta T."/>
            <person name="Neiman D."/>
            <person name="Pearson M."/>
            <person name="Roberts A."/>
            <person name="Saif S."/>
            <person name="Shea T."/>
            <person name="Shenoy N."/>
            <person name="Sisk P."/>
            <person name="Stolte C."/>
            <person name="Sykes S."/>
            <person name="White J."/>
            <person name="Yandava C."/>
            <person name="Haas B."/>
            <person name="Nusbaum C."/>
            <person name="Birren B."/>
        </authorList>
    </citation>
    <scope>NUCLEOTIDE SEQUENCE [LARGE SCALE GENOMIC DNA]</scope>
    <source>
        <strain evidence="11">p1A1 Lamole</strain>
    </source>
</reference>
<dbReference type="OrthoDB" id="2019149at2759"/>
<dbReference type="SUPFAM" id="SSF51126">
    <property type="entry name" value="Pectin lyase-like"/>
    <property type="match status" value="1"/>
</dbReference>
<dbReference type="PANTHER" id="PTHR31321:SF137">
    <property type="entry name" value="PECTIN METHYL ESTERASE (EUROFUNG)"/>
    <property type="match status" value="1"/>
</dbReference>
<dbReference type="EMBL" id="AEIJ01000395">
    <property type="status" value="NOT_ANNOTATED_CDS"/>
    <property type="molecule type" value="Genomic_DNA"/>
</dbReference>
<name>U5HA38_USTV1</name>
<dbReference type="OMA" id="TWAQANH"/>
<dbReference type="EMBL" id="GL541684">
    <property type="protein sequence ID" value="KDE05578.1"/>
    <property type="molecule type" value="Genomic_DNA"/>
</dbReference>
<dbReference type="InParanoid" id="U5HA38"/>
<feature type="region of interest" description="Disordered" evidence="6">
    <location>
        <begin position="418"/>
        <end position="448"/>
    </location>
</feature>
<dbReference type="PANTHER" id="PTHR31321">
    <property type="entry name" value="ACYL-COA THIOESTER HYDROLASE YBHC-RELATED"/>
    <property type="match status" value="1"/>
</dbReference>
<keyword evidence="4" id="KW-0378">Hydrolase</keyword>
<feature type="signal peptide" evidence="7">
    <location>
        <begin position="1"/>
        <end position="29"/>
    </location>
</feature>
<evidence type="ECO:0000256" key="2">
    <source>
        <dbReference type="ARBA" id="ARBA00008891"/>
    </source>
</evidence>
<comment type="similarity">
    <text evidence="2">Belongs to the pectinesterase family.</text>
</comment>
<organism evidence="9">
    <name type="scientific">Microbotryum lychnidis-dioicae (strain p1A1 Lamole / MvSl-1064)</name>
    <name type="common">Anther smut fungus</name>
    <dbReference type="NCBI Taxonomy" id="683840"/>
    <lineage>
        <taxon>Eukaryota</taxon>
        <taxon>Fungi</taxon>
        <taxon>Dikarya</taxon>
        <taxon>Basidiomycota</taxon>
        <taxon>Pucciniomycotina</taxon>
        <taxon>Microbotryomycetes</taxon>
        <taxon>Microbotryales</taxon>
        <taxon>Microbotryaceae</taxon>
        <taxon>Microbotryum</taxon>
    </lineage>
</organism>
<dbReference type="InterPro" id="IPR012334">
    <property type="entry name" value="Pectin_lyas_fold"/>
</dbReference>
<dbReference type="GO" id="GO:0045490">
    <property type="term" value="P:pectin catabolic process"/>
    <property type="evidence" value="ECO:0007669"/>
    <property type="project" value="UniProtKB-UniPathway"/>
</dbReference>
<dbReference type="InterPro" id="IPR000070">
    <property type="entry name" value="Pectinesterase_cat"/>
</dbReference>
<dbReference type="UniPathway" id="UPA00545">
    <property type="reaction ID" value="UER00823"/>
</dbReference>
<accession>U5HA38</accession>
<evidence type="ECO:0000256" key="1">
    <source>
        <dbReference type="ARBA" id="ARBA00005184"/>
    </source>
</evidence>
<evidence type="ECO:0000256" key="6">
    <source>
        <dbReference type="SAM" id="MobiDB-lite"/>
    </source>
</evidence>
<dbReference type="Gene3D" id="2.160.20.10">
    <property type="entry name" value="Single-stranded right-handed beta-helix, Pectin lyase-like"/>
    <property type="match status" value="1"/>
</dbReference>
<protein>
    <recommendedName>
        <fullName evidence="3">pectinesterase</fullName>
        <ecNumber evidence="3">3.1.1.11</ecNumber>
    </recommendedName>
</protein>
<feature type="compositionally biased region" description="Basic residues" evidence="6">
    <location>
        <begin position="439"/>
        <end position="448"/>
    </location>
</feature>
<evidence type="ECO:0000256" key="3">
    <source>
        <dbReference type="ARBA" id="ARBA00013229"/>
    </source>
</evidence>
<gene>
    <name evidence="9" type="ORF">MVLG_04073</name>
</gene>
<sequence>MKLLNLAPSSAGLLLFASAALSVLPSITAKHANNDKRKACQSFTGFERQNCPEGTIYVSGHDSKASFNRIQEAIDSLPKDTSPQTILVGAGSYQEQLNVTRKGPLYILGQTEESGANQVTVYFSSGVTQNNTGGHFQGSNFDNAVTAVLSVAPSYEASLTGSGYAGAPLITDPSQFGCSDFRMYNINLDQRWGPTRVGPALAVSVSYAQASFYGVGAFGFQDTVYVGHNASVLFLDSNILGATDILYGFGTLWVEKSQIGSRGAGGGIVAWKGSLQPVDNLYGAYISNSHLVSSPDLEFNITRQVALARPWNSAARAVYLHTEMEDHILPAGFVEWSSSDPRINSTLFFAEYRSQGPGFNATARAALPAGTPLTAAPNVQQIEHILTPDQAEMFSIHKVFKNKLDWVDSFYDSNFPPRDAGIHHHHRHGQPKQPDSGKMAKRTRHSKH</sequence>
<dbReference type="AlphaFoldDB" id="U5HA38"/>
<evidence type="ECO:0000313" key="9">
    <source>
        <dbReference type="EMBL" id="KDE05578.1"/>
    </source>
</evidence>
<dbReference type="Pfam" id="PF01095">
    <property type="entry name" value="Pectinesterase"/>
    <property type="match status" value="1"/>
</dbReference>
<feature type="domain" description="Pectinesterase catalytic" evidence="8">
    <location>
        <begin position="180"/>
        <end position="368"/>
    </location>
</feature>
<comment type="pathway">
    <text evidence="1">Glycan metabolism; pectin degradation; 2-dehydro-3-deoxy-D-gluconate from pectin: step 1/5.</text>
</comment>
<dbReference type="InterPro" id="IPR011050">
    <property type="entry name" value="Pectin_lyase_fold/virulence"/>
</dbReference>
<keyword evidence="7" id="KW-0732">Signal</keyword>
<keyword evidence="11" id="KW-1185">Reference proteome</keyword>
<evidence type="ECO:0000313" key="10">
    <source>
        <dbReference type="EnsemblFungi" id="MVLG_04073T0"/>
    </source>
</evidence>
<dbReference type="EC" id="3.1.1.11" evidence="3"/>
<evidence type="ECO:0000256" key="5">
    <source>
        <dbReference type="ARBA" id="ARBA00023085"/>
    </source>
</evidence>
<keyword evidence="5" id="KW-0063">Aspartyl esterase</keyword>
<dbReference type="EnsemblFungi" id="MVLG_04073T0">
    <property type="protein sequence ID" value="MVLG_04073T0"/>
    <property type="gene ID" value="MVLG_04073"/>
</dbReference>
<evidence type="ECO:0000256" key="4">
    <source>
        <dbReference type="ARBA" id="ARBA00022801"/>
    </source>
</evidence>
<evidence type="ECO:0000256" key="7">
    <source>
        <dbReference type="SAM" id="SignalP"/>
    </source>
</evidence>
<reference evidence="9 11" key="3">
    <citation type="journal article" date="2015" name="BMC Genomics">
        <title>Sex and parasites: genomic and transcriptomic analysis of Microbotryum lychnidis-dioicae, the biotrophic and plant-castrating anther smut fungus.</title>
        <authorList>
            <person name="Perlin M.H."/>
            <person name="Amselem J."/>
            <person name="Fontanillas E."/>
            <person name="Toh S.S."/>
            <person name="Chen Z."/>
            <person name="Goldberg J."/>
            <person name="Duplessis S."/>
            <person name="Henrissat B."/>
            <person name="Young S."/>
            <person name="Zeng Q."/>
            <person name="Aguileta G."/>
            <person name="Petit E."/>
            <person name="Badouin H."/>
            <person name="Andrews J."/>
            <person name="Razeeq D."/>
            <person name="Gabaldon T."/>
            <person name="Quesneville H."/>
            <person name="Giraud T."/>
            <person name="Hood M.E."/>
            <person name="Schultz D.J."/>
            <person name="Cuomo C.A."/>
        </authorList>
    </citation>
    <scope>NUCLEOTIDE SEQUENCE [LARGE SCALE GENOMIC DNA]</scope>
    <source>
        <strain evidence="11">p1A1 Lamole</strain>
        <strain evidence="9">P1A1 Lamole</strain>
    </source>
</reference>
<reference evidence="10" key="4">
    <citation type="submission" date="2015-06" db="UniProtKB">
        <authorList>
            <consortium name="EnsemblFungi"/>
        </authorList>
    </citation>
    <scope>IDENTIFICATION</scope>
</reference>
<evidence type="ECO:0000313" key="11">
    <source>
        <dbReference type="Proteomes" id="UP000017200"/>
    </source>
</evidence>
<feature type="chain" id="PRO_5011105646" description="pectinesterase" evidence="7">
    <location>
        <begin position="30"/>
        <end position="448"/>
    </location>
</feature>
<dbReference type="STRING" id="683840.U5HA38"/>
<dbReference type="GO" id="GO:0030599">
    <property type="term" value="F:pectinesterase activity"/>
    <property type="evidence" value="ECO:0007669"/>
    <property type="project" value="UniProtKB-EC"/>
</dbReference>
<reference evidence="9" key="2">
    <citation type="submission" date="2010-11" db="EMBL/GenBank/DDBJ databases">
        <authorList>
            <consortium name="The Broad Institute Genome Sequencing Platform"/>
            <person name="Earl A."/>
            <person name="Ward D."/>
            <person name="Feldgarden M."/>
            <person name="Gevers D."/>
            <person name="Butler R."/>
            <person name="Young S.K."/>
            <person name="Zeng Q."/>
            <person name="Gargeya S."/>
            <person name="Fitzgerald M."/>
            <person name="Haas B."/>
            <person name="Abouelleil A."/>
            <person name="Alvarado L."/>
            <person name="Arachchi H.M."/>
            <person name="Berlin A."/>
            <person name="Brown A."/>
            <person name="Chapman S.B."/>
            <person name="Chen Z."/>
            <person name="Dunbar C."/>
            <person name="Freedman E."/>
            <person name="Gearin G."/>
            <person name="Gellesch M."/>
            <person name="Goldberg J."/>
            <person name="Griggs A."/>
            <person name="Gujja S."/>
            <person name="Heilman E."/>
            <person name="Heiman D."/>
            <person name="Howarth C."/>
            <person name="Larson L."/>
            <person name="Lui A."/>
            <person name="MacDonald P.J.P."/>
            <person name="Mehta T."/>
            <person name="Montmayeur A."/>
            <person name="Murphy C."/>
            <person name="Neiman D."/>
            <person name="Pearson M."/>
            <person name="Priest M."/>
            <person name="Roberts A."/>
            <person name="Saif S."/>
            <person name="Shea T."/>
            <person name="Shenoy N."/>
            <person name="Sisk P."/>
            <person name="Stolte C."/>
            <person name="Sykes S."/>
            <person name="White J."/>
            <person name="Yandava C."/>
            <person name="Wortman J."/>
            <person name="Nusbaum C."/>
            <person name="Birren B."/>
        </authorList>
    </citation>
    <scope>NUCLEOTIDE SEQUENCE</scope>
    <source>
        <strain evidence="9">P1A1 Lamole</strain>
    </source>
</reference>
<dbReference type="Proteomes" id="UP000017200">
    <property type="component" value="Unassembled WGS sequence"/>
</dbReference>
<evidence type="ECO:0000259" key="8">
    <source>
        <dbReference type="Pfam" id="PF01095"/>
    </source>
</evidence>
<dbReference type="GO" id="GO:0042545">
    <property type="term" value="P:cell wall modification"/>
    <property type="evidence" value="ECO:0007669"/>
    <property type="project" value="InterPro"/>
</dbReference>
<dbReference type="HOGENOM" id="CLU_012243_2_0_1"/>